<dbReference type="AlphaFoldDB" id="A0A926E2S3"/>
<dbReference type="Proteomes" id="UP000653127">
    <property type="component" value="Unassembled WGS sequence"/>
</dbReference>
<dbReference type="EMBL" id="JACRST010000035">
    <property type="protein sequence ID" value="MBC8547740.1"/>
    <property type="molecule type" value="Genomic_DNA"/>
</dbReference>
<reference evidence="2" key="1">
    <citation type="submission" date="2020-08" db="EMBL/GenBank/DDBJ databases">
        <title>Genome public.</title>
        <authorList>
            <person name="Liu C."/>
            <person name="Sun Q."/>
        </authorList>
    </citation>
    <scope>NUCLEOTIDE SEQUENCE</scope>
    <source>
        <strain evidence="2">NSJ-31</strain>
    </source>
</reference>
<protein>
    <submittedName>
        <fullName evidence="2">Uncharacterized protein</fullName>
    </submittedName>
</protein>
<sequence>MLKWYKLFPELEKYTSSVKFYAKLEENLEGPDQKGEGLFSEEKLSPLSLAIPLAASPISGLTTAIAAPALALYYEFKDGALGDTGGKLRSLLRMSKARREKTGGTTKKGPAGQKTKNGMLKTRGKMWKVLRYSR</sequence>
<evidence type="ECO:0000256" key="1">
    <source>
        <dbReference type="SAM" id="MobiDB-lite"/>
    </source>
</evidence>
<feature type="compositionally biased region" description="Low complexity" evidence="1">
    <location>
        <begin position="103"/>
        <end position="116"/>
    </location>
</feature>
<organism evidence="2 3">
    <name type="scientific">Ligaoa zhengdingensis</name>
    <dbReference type="NCBI Taxonomy" id="2763658"/>
    <lineage>
        <taxon>Bacteria</taxon>
        <taxon>Bacillati</taxon>
        <taxon>Bacillota</taxon>
        <taxon>Clostridia</taxon>
        <taxon>Eubacteriales</taxon>
        <taxon>Oscillospiraceae</taxon>
        <taxon>Ligaoa</taxon>
    </lineage>
</organism>
<evidence type="ECO:0000313" key="3">
    <source>
        <dbReference type="Proteomes" id="UP000653127"/>
    </source>
</evidence>
<comment type="caution">
    <text evidence="2">The sequence shown here is derived from an EMBL/GenBank/DDBJ whole genome shotgun (WGS) entry which is preliminary data.</text>
</comment>
<accession>A0A926E2S3</accession>
<dbReference type="RefSeq" id="WP_249283767.1">
    <property type="nucleotide sequence ID" value="NZ_JACRST010000035.1"/>
</dbReference>
<name>A0A926E2S3_9FIRM</name>
<keyword evidence="3" id="KW-1185">Reference proteome</keyword>
<gene>
    <name evidence="2" type="ORF">H8711_12530</name>
</gene>
<feature type="region of interest" description="Disordered" evidence="1">
    <location>
        <begin position="94"/>
        <end position="118"/>
    </location>
</feature>
<proteinExistence type="predicted"/>
<evidence type="ECO:0000313" key="2">
    <source>
        <dbReference type="EMBL" id="MBC8547740.1"/>
    </source>
</evidence>